<feature type="non-terminal residue" evidence="1">
    <location>
        <position position="65"/>
    </location>
</feature>
<evidence type="ECO:0000313" key="1">
    <source>
        <dbReference type="EMBL" id="CAG8826621.1"/>
    </source>
</evidence>
<dbReference type="EMBL" id="CAJVQB010038771">
    <property type="protein sequence ID" value="CAG8826621.1"/>
    <property type="molecule type" value="Genomic_DNA"/>
</dbReference>
<gene>
    <name evidence="1" type="ORF">GMARGA_LOCUS29177</name>
</gene>
<evidence type="ECO:0000313" key="2">
    <source>
        <dbReference type="Proteomes" id="UP000789901"/>
    </source>
</evidence>
<proteinExistence type="predicted"/>
<accession>A0ABN7WCY3</accession>
<name>A0ABN7WCY3_GIGMA</name>
<keyword evidence="2" id="KW-1185">Reference proteome</keyword>
<comment type="caution">
    <text evidence="1">The sequence shown here is derived from an EMBL/GenBank/DDBJ whole genome shotgun (WGS) entry which is preliminary data.</text>
</comment>
<organism evidence="1 2">
    <name type="scientific">Gigaspora margarita</name>
    <dbReference type="NCBI Taxonomy" id="4874"/>
    <lineage>
        <taxon>Eukaryota</taxon>
        <taxon>Fungi</taxon>
        <taxon>Fungi incertae sedis</taxon>
        <taxon>Mucoromycota</taxon>
        <taxon>Glomeromycotina</taxon>
        <taxon>Glomeromycetes</taxon>
        <taxon>Diversisporales</taxon>
        <taxon>Gigasporaceae</taxon>
        <taxon>Gigaspora</taxon>
    </lineage>
</organism>
<protein>
    <submittedName>
        <fullName evidence="1">16793_t:CDS:1</fullName>
    </submittedName>
</protein>
<sequence length="65" mass="7691">MILITKKIFEKLCQVIVQVADCEQHKKELQNLKYSDQFSNFLVILANLSSQVYNIFSRPCYSKYK</sequence>
<reference evidence="1 2" key="1">
    <citation type="submission" date="2021-06" db="EMBL/GenBank/DDBJ databases">
        <authorList>
            <person name="Kallberg Y."/>
            <person name="Tangrot J."/>
            <person name="Rosling A."/>
        </authorList>
    </citation>
    <scope>NUCLEOTIDE SEQUENCE [LARGE SCALE GENOMIC DNA]</scope>
    <source>
        <strain evidence="1 2">120-4 pot B 10/14</strain>
    </source>
</reference>
<dbReference type="Proteomes" id="UP000789901">
    <property type="component" value="Unassembled WGS sequence"/>
</dbReference>